<organism evidence="2 3">
    <name type="scientific">Spiroplasma turonicum</name>
    <dbReference type="NCBI Taxonomy" id="216946"/>
    <lineage>
        <taxon>Bacteria</taxon>
        <taxon>Bacillati</taxon>
        <taxon>Mycoplasmatota</taxon>
        <taxon>Mollicutes</taxon>
        <taxon>Entomoplasmatales</taxon>
        <taxon>Spiroplasmataceae</taxon>
        <taxon>Spiroplasma</taxon>
    </lineage>
</organism>
<evidence type="ECO:0000259" key="1">
    <source>
        <dbReference type="PROSITE" id="PS50883"/>
    </source>
</evidence>
<evidence type="ECO:0000313" key="2">
    <source>
        <dbReference type="EMBL" id="AKU79322.1"/>
    </source>
</evidence>
<proteinExistence type="predicted"/>
<name>A0A0K1P5X4_9MOLU</name>
<dbReference type="Pfam" id="PF00563">
    <property type="entry name" value="EAL"/>
    <property type="match status" value="1"/>
</dbReference>
<dbReference type="KEGG" id="stur:STURON_0076"/>
<dbReference type="SUPFAM" id="SSF141868">
    <property type="entry name" value="EAL domain-like"/>
    <property type="match status" value="1"/>
</dbReference>
<dbReference type="InterPro" id="IPR001633">
    <property type="entry name" value="EAL_dom"/>
</dbReference>
<gene>
    <name evidence="2" type="ORF">STURON_0076</name>
</gene>
<feature type="domain" description="EAL" evidence="1">
    <location>
        <begin position="213"/>
        <end position="468"/>
    </location>
</feature>
<accession>A0A0K1P5X4</accession>
<dbReference type="STRING" id="216946.STURO_v1c00740"/>
<dbReference type="SMART" id="SM00052">
    <property type="entry name" value="EAL"/>
    <property type="match status" value="1"/>
</dbReference>
<dbReference type="Gene3D" id="3.20.20.450">
    <property type="entry name" value="EAL domain"/>
    <property type="match status" value="1"/>
</dbReference>
<dbReference type="InterPro" id="IPR035919">
    <property type="entry name" value="EAL_sf"/>
</dbReference>
<dbReference type="PATRIC" id="fig|216946.3.peg.74"/>
<reference evidence="2 3" key="1">
    <citation type="journal article" date="2015" name="Genome Announc.">
        <title>Complete Genome Sequence of Spiroplasma turonicum Strain Tab4cT, a Parasite of a Horse Fly, Haematopota sp. (Diptera: Tabanidae).</title>
        <authorList>
            <person name="Davis R.E."/>
            <person name="Shao J."/>
            <person name="Zhao Y."/>
            <person name="Gasparich G.E."/>
            <person name="Gaynor B.J."/>
            <person name="Donofrio N."/>
        </authorList>
    </citation>
    <scope>NUCLEOTIDE SEQUENCE [LARGE SCALE GENOMIC DNA]</scope>
    <source>
        <strain evidence="2 3">Tab4c</strain>
    </source>
</reference>
<sequence length="471" mass="55021">MLIVLITTFVSYIIYLLAQTVDQIYIHALKLQNIVVYENEHYLNFSSAHFQILDLIMQKKIRYAIYCNFYIASFEKFENKVSNVIRDYIFSSVASDCYNNITKNFDNAIFFKPNYKTFGVFIPLGNDVNLQIDKNKDLLKLFKLFQSIKNVFTIKNHKIKINIRSANSIYGIHSNDLDKLSDFNNYLIKNQATIVDDFNLIAKPNEILLDKNKIRKIASLNEVVNLNLHTTLYEPIYNIINWSFEGYYLNGMINGEEFDSSNFKPNEKLIDDMGLSSLFLRYISLNSLKDLSRKYSKEIIQKLIFVNYDSDYLSSSEFDKDEFLFKLKNLKLNLKNIVLNFKMDKEINNKVVLKNNIMFLKSNNFKISISNFGTELSDYGLIHCYEPDFIFLVEEVSQHINGNEFYKQIILEAIKISEKIESKIIATGVNSYIIYKRLKELGIKNFMGDLIGSSSELKLEVPEELNYLLKK</sequence>
<protein>
    <recommendedName>
        <fullName evidence="1">EAL domain-containing protein</fullName>
    </recommendedName>
</protein>
<dbReference type="Proteomes" id="UP000067243">
    <property type="component" value="Chromosome"/>
</dbReference>
<dbReference type="PROSITE" id="PS50883">
    <property type="entry name" value="EAL"/>
    <property type="match status" value="1"/>
</dbReference>
<evidence type="ECO:0000313" key="3">
    <source>
        <dbReference type="Proteomes" id="UP000067243"/>
    </source>
</evidence>
<dbReference type="EMBL" id="CP012328">
    <property type="protein sequence ID" value="AKU79322.1"/>
    <property type="molecule type" value="Genomic_DNA"/>
</dbReference>
<keyword evidence="3" id="KW-1185">Reference proteome</keyword>
<dbReference type="AlphaFoldDB" id="A0A0K1P5X4"/>